<accession>A0A6L9S9N5</accession>
<gene>
    <name evidence="2" type="ORF">G1H10_17365</name>
</gene>
<dbReference type="AlphaFoldDB" id="A0A6L9S9N5"/>
<proteinExistence type="predicted"/>
<evidence type="ECO:0000313" key="3">
    <source>
        <dbReference type="Proteomes" id="UP000475214"/>
    </source>
</evidence>
<evidence type="ECO:0000259" key="1">
    <source>
        <dbReference type="Pfam" id="PF14534"/>
    </source>
</evidence>
<feature type="domain" description="DUF4440" evidence="1">
    <location>
        <begin position="34"/>
        <end position="122"/>
    </location>
</feature>
<evidence type="ECO:0000313" key="2">
    <source>
        <dbReference type="EMBL" id="NEE01946.1"/>
    </source>
</evidence>
<reference evidence="2 3" key="1">
    <citation type="submission" date="2020-02" db="EMBL/GenBank/DDBJ databases">
        <authorList>
            <person name="Li X.-J."/>
            <person name="Han X.-M."/>
        </authorList>
    </citation>
    <scope>NUCLEOTIDE SEQUENCE [LARGE SCALE GENOMIC DNA]</scope>
    <source>
        <strain evidence="2 3">CCTCC AB 2017055</strain>
    </source>
</reference>
<dbReference type="EMBL" id="JAAGOA010000012">
    <property type="protein sequence ID" value="NEE01946.1"/>
    <property type="molecule type" value="Genomic_DNA"/>
</dbReference>
<dbReference type="Gene3D" id="3.10.450.50">
    <property type="match status" value="1"/>
</dbReference>
<organism evidence="2 3">
    <name type="scientific">Phytoactinopolyspora halotolerans</name>
    <dbReference type="NCBI Taxonomy" id="1981512"/>
    <lineage>
        <taxon>Bacteria</taxon>
        <taxon>Bacillati</taxon>
        <taxon>Actinomycetota</taxon>
        <taxon>Actinomycetes</taxon>
        <taxon>Jiangellales</taxon>
        <taxon>Jiangellaceae</taxon>
        <taxon>Phytoactinopolyspora</taxon>
    </lineage>
</organism>
<dbReference type="Pfam" id="PF14534">
    <property type="entry name" value="DUF4440"/>
    <property type="match status" value="1"/>
</dbReference>
<protein>
    <submittedName>
        <fullName evidence="2">DUF4440 domain-containing protein</fullName>
    </submittedName>
</protein>
<comment type="caution">
    <text evidence="2">The sequence shown here is derived from an EMBL/GenBank/DDBJ whole genome shotgun (WGS) entry which is preliminary data.</text>
</comment>
<dbReference type="InterPro" id="IPR032710">
    <property type="entry name" value="NTF2-like_dom_sf"/>
</dbReference>
<dbReference type="InterPro" id="IPR016918">
    <property type="entry name" value="UCP029394"/>
</dbReference>
<dbReference type="SUPFAM" id="SSF54427">
    <property type="entry name" value="NTF2-like"/>
    <property type="match status" value="1"/>
</dbReference>
<keyword evidence="3" id="KW-1185">Reference proteome</keyword>
<sequence length="140" mass="15711">MTVMTDEQAVQDEVVRLHRIIQRWLSGRATPDDPDFDAFCAAQGAGFTLVMPEGRTLHREDVLEMVRAAHGVEPAIEIRIHDVTVVAADADVVVATYREEHRGTAAEHIERLATAVFTRDGDTPHGLRWRHLHETWATVP</sequence>
<name>A0A6L9S9N5_9ACTN</name>
<dbReference type="InterPro" id="IPR027843">
    <property type="entry name" value="DUF4440"/>
</dbReference>
<dbReference type="Proteomes" id="UP000475214">
    <property type="component" value="Unassembled WGS sequence"/>
</dbReference>
<dbReference type="RefSeq" id="WP_163740076.1">
    <property type="nucleotide sequence ID" value="NZ_JAAGOA010000012.1"/>
</dbReference>
<dbReference type="PIRSF" id="PIRSF029394">
    <property type="entry name" value="UCP029394"/>
    <property type="match status" value="1"/>
</dbReference>